<evidence type="ECO:0000256" key="7">
    <source>
        <dbReference type="RuleBase" id="RU365071"/>
    </source>
</evidence>
<evidence type="ECO:0000313" key="11">
    <source>
        <dbReference type="Proteomes" id="UP000006671"/>
    </source>
</evidence>
<dbReference type="RefSeq" id="XP_002679811.1">
    <property type="nucleotide sequence ID" value="XM_002679765.1"/>
</dbReference>
<dbReference type="GO" id="GO:0006310">
    <property type="term" value="P:DNA recombination"/>
    <property type="evidence" value="ECO:0007669"/>
    <property type="project" value="UniProtKB-UniRule"/>
</dbReference>
<dbReference type="Proteomes" id="UP000006671">
    <property type="component" value="Unassembled WGS sequence"/>
</dbReference>
<dbReference type="FunCoup" id="D2V7V1">
    <property type="interactions" value="205"/>
</dbReference>
<evidence type="ECO:0000256" key="2">
    <source>
        <dbReference type="ARBA" id="ARBA00008997"/>
    </source>
</evidence>
<keyword evidence="4 7" id="KW-0233">DNA recombination</keyword>
<dbReference type="GeneID" id="8861244"/>
<dbReference type="InParanoid" id="D2V7V1"/>
<accession>D2V7V1</accession>
<dbReference type="eggNOG" id="KOG2866">
    <property type="taxonomic scope" value="Eukaryota"/>
</dbReference>
<name>D2V7V1_NAEGR</name>
<keyword evidence="5 7" id="KW-0234">DNA repair</keyword>
<feature type="compositionally biased region" description="Basic residues" evidence="8">
    <location>
        <begin position="199"/>
        <end position="208"/>
    </location>
</feature>
<evidence type="ECO:0000256" key="4">
    <source>
        <dbReference type="ARBA" id="ARBA00023172"/>
    </source>
</evidence>
<protein>
    <recommendedName>
        <fullName evidence="7">Non-structural maintenance of chromosomes element 4</fullName>
    </recommendedName>
</protein>
<dbReference type="KEGG" id="ngr:NAEGRDRAFT_78941"/>
<dbReference type="InterPro" id="IPR014854">
    <property type="entry name" value="Nse4_C"/>
</dbReference>
<feature type="domain" description="Non-structural maintenance of chromosome element 4 C-terminal" evidence="9">
    <location>
        <begin position="257"/>
        <end position="333"/>
    </location>
</feature>
<dbReference type="GO" id="GO:0030915">
    <property type="term" value="C:Smc5-Smc6 complex"/>
    <property type="evidence" value="ECO:0007669"/>
    <property type="project" value="UniProtKB-UniRule"/>
</dbReference>
<dbReference type="STRING" id="5762.D2V7V1"/>
<dbReference type="EMBL" id="GG738856">
    <property type="protein sequence ID" value="EFC47067.1"/>
    <property type="molecule type" value="Genomic_DNA"/>
</dbReference>
<dbReference type="VEuPathDB" id="AmoebaDB:NAEGRDRAFT_78941"/>
<dbReference type="PANTHER" id="PTHR16140:SF0">
    <property type="entry name" value="NON-STRUCTURAL MAINTENANCE OF CHROMOSOMES ELEMENT 4"/>
    <property type="match status" value="1"/>
</dbReference>
<comment type="function">
    <text evidence="7">Component of the SMC5-SMC6 complex, that promotes sister chromatid alignment after DNA damage and facilitates double-stranded DNA breaks (DSBs) repair via homologous recombination between sister chromatids.</text>
</comment>
<feature type="region of interest" description="Disordered" evidence="8">
    <location>
        <begin position="336"/>
        <end position="356"/>
    </location>
</feature>
<evidence type="ECO:0000256" key="8">
    <source>
        <dbReference type="SAM" id="MobiDB-lite"/>
    </source>
</evidence>
<evidence type="ECO:0000256" key="5">
    <source>
        <dbReference type="ARBA" id="ARBA00023204"/>
    </source>
</evidence>
<comment type="subcellular location">
    <subcellularLocation>
        <location evidence="1 7">Nucleus</location>
    </subcellularLocation>
</comment>
<evidence type="ECO:0000256" key="1">
    <source>
        <dbReference type="ARBA" id="ARBA00004123"/>
    </source>
</evidence>
<feature type="compositionally biased region" description="Acidic residues" evidence="8">
    <location>
        <begin position="14"/>
        <end position="33"/>
    </location>
</feature>
<dbReference type="AlphaFoldDB" id="D2V7V1"/>
<proteinExistence type="inferred from homology"/>
<evidence type="ECO:0000256" key="6">
    <source>
        <dbReference type="ARBA" id="ARBA00023242"/>
    </source>
</evidence>
<keyword evidence="11" id="KW-1185">Reference proteome</keyword>
<dbReference type="PANTHER" id="PTHR16140">
    <property type="entry name" value="NON-STRUCTURAL MAINTENANCE OF CHROMOSOMES ELEMENT 4"/>
    <property type="match status" value="1"/>
</dbReference>
<keyword evidence="6 7" id="KW-0539">Nucleus</keyword>
<dbReference type="OMA" id="FMGINRT"/>
<dbReference type="GO" id="GO:0006281">
    <property type="term" value="P:DNA repair"/>
    <property type="evidence" value="ECO:0007669"/>
    <property type="project" value="UniProtKB-UniRule"/>
</dbReference>
<dbReference type="OrthoDB" id="361242at2759"/>
<evidence type="ECO:0000259" key="9">
    <source>
        <dbReference type="Pfam" id="PF08743"/>
    </source>
</evidence>
<reference evidence="10 11" key="1">
    <citation type="journal article" date="2010" name="Cell">
        <title>The genome of Naegleria gruberi illuminates early eukaryotic versatility.</title>
        <authorList>
            <person name="Fritz-Laylin L.K."/>
            <person name="Prochnik S.E."/>
            <person name="Ginger M.L."/>
            <person name="Dacks J.B."/>
            <person name="Carpenter M.L."/>
            <person name="Field M.C."/>
            <person name="Kuo A."/>
            <person name="Paredez A."/>
            <person name="Chapman J."/>
            <person name="Pham J."/>
            <person name="Shu S."/>
            <person name="Neupane R."/>
            <person name="Cipriano M."/>
            <person name="Mancuso J."/>
            <person name="Tu H."/>
            <person name="Salamov A."/>
            <person name="Lindquist E."/>
            <person name="Shapiro H."/>
            <person name="Lucas S."/>
            <person name="Grigoriev I.V."/>
            <person name="Cande W.Z."/>
            <person name="Fulton C."/>
            <person name="Rokhsar D.S."/>
            <person name="Dawson S.C."/>
        </authorList>
    </citation>
    <scope>NUCLEOTIDE SEQUENCE [LARGE SCALE GENOMIC DNA]</scope>
    <source>
        <strain evidence="10 11">NEG-M</strain>
    </source>
</reference>
<comment type="similarity">
    <text evidence="2 7">Belongs to the NSE4 family.</text>
</comment>
<comment type="subunit">
    <text evidence="7">Component of the SMC5-SMC6 complex.</text>
</comment>
<evidence type="ECO:0000313" key="10">
    <source>
        <dbReference type="EMBL" id="EFC47067.1"/>
    </source>
</evidence>
<feature type="region of interest" description="Disordered" evidence="8">
    <location>
        <begin position="191"/>
        <end position="228"/>
    </location>
</feature>
<organism evidence="11">
    <name type="scientific">Naegleria gruberi</name>
    <name type="common">Amoeba</name>
    <dbReference type="NCBI Taxonomy" id="5762"/>
    <lineage>
        <taxon>Eukaryota</taxon>
        <taxon>Discoba</taxon>
        <taxon>Heterolobosea</taxon>
        <taxon>Tetramitia</taxon>
        <taxon>Eutetramitia</taxon>
        <taxon>Vahlkampfiidae</taxon>
        <taxon>Naegleria</taxon>
    </lineage>
</organism>
<sequence length="356" mass="40899">MQKSKRKQVVEEHSSEEEESEEEEEQQEEEESQQDDHSSEVEGEEVDDDTKKTDAFRRELRAKIIASVNEADKNIEKLTKPGDKEIIHMFGKMKAMEKNIVHAREGALESALFEQLSKHSIQQLKAITLGKEWDPTDFLIKLDEKFGKQRGGTRSSRDDSEDATYDIDWNSVGSSVTHIFKRTPTVTFMHGPLSTERKERKKKERTKRTRDEVTEEKQAEEFNEQSKEDATTRAVGKLFKTMKSNLKKRKGNEQQLSLPDIVVDPTSFCHTIENIFYFSFLVKEGKVSLELDKKDGQLKSRIITDEGEDESKRNQSIMALNLNMFYQLVQKTQAYSNSNNNNGASSSNVVDDGEEE</sequence>
<dbReference type="Pfam" id="PF08743">
    <property type="entry name" value="Nse4_C"/>
    <property type="match status" value="1"/>
</dbReference>
<feature type="region of interest" description="Disordered" evidence="8">
    <location>
        <begin position="1"/>
        <end position="54"/>
    </location>
</feature>
<feature type="compositionally biased region" description="Low complexity" evidence="8">
    <location>
        <begin position="336"/>
        <end position="348"/>
    </location>
</feature>
<keyword evidence="3 7" id="KW-0227">DNA damage</keyword>
<gene>
    <name evidence="10" type="ORF">NAEGRDRAFT_78941</name>
</gene>
<evidence type="ECO:0000256" key="3">
    <source>
        <dbReference type="ARBA" id="ARBA00022763"/>
    </source>
</evidence>
<dbReference type="InterPro" id="IPR027786">
    <property type="entry name" value="Nse4/EID"/>
</dbReference>
<feature type="compositionally biased region" description="Basic and acidic residues" evidence="8">
    <location>
        <begin position="209"/>
        <end position="228"/>
    </location>
</feature>
<dbReference type="GO" id="GO:0005634">
    <property type="term" value="C:nucleus"/>
    <property type="evidence" value="ECO:0007669"/>
    <property type="project" value="UniProtKB-SubCell"/>
</dbReference>